<keyword evidence="3" id="KW-1185">Reference proteome</keyword>
<feature type="region of interest" description="Disordered" evidence="1">
    <location>
        <begin position="269"/>
        <end position="301"/>
    </location>
</feature>
<dbReference type="Proteomes" id="UP001283361">
    <property type="component" value="Unassembled WGS sequence"/>
</dbReference>
<feature type="compositionally biased region" description="Basic and acidic residues" evidence="1">
    <location>
        <begin position="28"/>
        <end position="41"/>
    </location>
</feature>
<feature type="compositionally biased region" description="Polar residues" evidence="1">
    <location>
        <begin position="53"/>
        <end position="62"/>
    </location>
</feature>
<dbReference type="EMBL" id="JAWDGP010006023">
    <property type="protein sequence ID" value="KAK3748403.1"/>
    <property type="molecule type" value="Genomic_DNA"/>
</dbReference>
<dbReference type="AlphaFoldDB" id="A0AAE1D0T8"/>
<proteinExistence type="predicted"/>
<feature type="compositionally biased region" description="Basic and acidic residues" evidence="1">
    <location>
        <begin position="94"/>
        <end position="108"/>
    </location>
</feature>
<evidence type="ECO:0000313" key="2">
    <source>
        <dbReference type="EMBL" id="KAK3748403.1"/>
    </source>
</evidence>
<name>A0AAE1D0T8_9GAST</name>
<feature type="region of interest" description="Disordered" evidence="1">
    <location>
        <begin position="93"/>
        <end position="140"/>
    </location>
</feature>
<protein>
    <submittedName>
        <fullName evidence="2">Uncharacterized protein</fullName>
    </submittedName>
</protein>
<feature type="region of interest" description="Disordered" evidence="1">
    <location>
        <begin position="20"/>
        <end position="79"/>
    </location>
</feature>
<sequence length="406" mass="44173">MYSVCSVTVSPNLLQLLQGRQPDQTAEAEAKKLIPRPHESRLPAGMEPAPSWTAKTSRQPQDNQKRRVSNPGPTLQRSSSGIHCVCFNCQKKNHPPEARGVAREESLVRGHHRLSRSSRLRRYSLPAEHAPGGPGTTKLHQNRVTWPASLAEDAQKEVWPEPVMADAGPDGTTQGLPANGGKQVRRNAPKSFAHFDRFRDQTPLVYRRTSNRAPGPADWGGNDLTTTSIIASCRRDKQAGYSSMARTEHGVVREIEGAENAGPFRSYREDYARSARSSSSSRRRSGGEVSRRSKNSFSDDTAPTCRVGSAYSFARSSSSGCRGRADGCSYMHIAESKGSINCDVSAAGGIRRARTPGGSGSRAGREECPGVWDSAEHQASCWHGVMAKLGLFFKKLLGYSRGKTAV</sequence>
<evidence type="ECO:0000313" key="3">
    <source>
        <dbReference type="Proteomes" id="UP001283361"/>
    </source>
</evidence>
<feature type="compositionally biased region" description="Basic residues" evidence="1">
    <location>
        <begin position="109"/>
        <end position="122"/>
    </location>
</feature>
<accession>A0AAE1D0T8</accession>
<evidence type="ECO:0000256" key="1">
    <source>
        <dbReference type="SAM" id="MobiDB-lite"/>
    </source>
</evidence>
<gene>
    <name evidence="2" type="ORF">RRG08_012397</name>
</gene>
<reference evidence="2" key="1">
    <citation type="journal article" date="2023" name="G3 (Bethesda)">
        <title>A reference genome for the long-term kleptoplast-retaining sea slug Elysia crispata morphotype clarki.</title>
        <authorList>
            <person name="Eastman K.E."/>
            <person name="Pendleton A.L."/>
            <person name="Shaikh M.A."/>
            <person name="Suttiyut T."/>
            <person name="Ogas R."/>
            <person name="Tomko P."/>
            <person name="Gavelis G."/>
            <person name="Widhalm J.R."/>
            <person name="Wisecaver J.H."/>
        </authorList>
    </citation>
    <scope>NUCLEOTIDE SEQUENCE</scope>
    <source>
        <strain evidence="2">ECLA1</strain>
    </source>
</reference>
<organism evidence="2 3">
    <name type="scientific">Elysia crispata</name>
    <name type="common">lettuce slug</name>
    <dbReference type="NCBI Taxonomy" id="231223"/>
    <lineage>
        <taxon>Eukaryota</taxon>
        <taxon>Metazoa</taxon>
        <taxon>Spiralia</taxon>
        <taxon>Lophotrochozoa</taxon>
        <taxon>Mollusca</taxon>
        <taxon>Gastropoda</taxon>
        <taxon>Heterobranchia</taxon>
        <taxon>Euthyneura</taxon>
        <taxon>Panpulmonata</taxon>
        <taxon>Sacoglossa</taxon>
        <taxon>Placobranchoidea</taxon>
        <taxon>Plakobranchidae</taxon>
        <taxon>Elysia</taxon>
    </lineage>
</organism>
<comment type="caution">
    <text evidence="2">The sequence shown here is derived from an EMBL/GenBank/DDBJ whole genome shotgun (WGS) entry which is preliminary data.</text>
</comment>